<accession>A0A841ERX7</accession>
<dbReference type="SUPFAM" id="SSF56935">
    <property type="entry name" value="Porins"/>
    <property type="match status" value="1"/>
</dbReference>
<protein>
    <recommendedName>
        <fullName evidence="8">TonB-dependent transporter Oar-like beta-barrel domain-containing protein</fullName>
    </recommendedName>
</protein>
<dbReference type="GO" id="GO:0009279">
    <property type="term" value="C:cell outer membrane"/>
    <property type="evidence" value="ECO:0007669"/>
    <property type="project" value="UniProtKB-SubCell"/>
</dbReference>
<dbReference type="Pfam" id="PF25183">
    <property type="entry name" value="OMP_b-brl_4"/>
    <property type="match status" value="1"/>
</dbReference>
<keyword evidence="2" id="KW-0813">Transport</keyword>
<keyword evidence="5" id="KW-0472">Membrane</keyword>
<proteinExistence type="predicted"/>
<evidence type="ECO:0000313" key="9">
    <source>
        <dbReference type="EMBL" id="MBB6003010.1"/>
    </source>
</evidence>
<dbReference type="InterPro" id="IPR013784">
    <property type="entry name" value="Carb-bd-like_fold"/>
</dbReference>
<gene>
    <name evidence="9" type="ORF">HNP25_001662</name>
</gene>
<feature type="signal peptide" evidence="7">
    <location>
        <begin position="1"/>
        <end position="28"/>
    </location>
</feature>
<feature type="domain" description="TonB-dependent transporter Oar-like beta-barrel" evidence="8">
    <location>
        <begin position="243"/>
        <end position="1065"/>
    </location>
</feature>
<evidence type="ECO:0000256" key="2">
    <source>
        <dbReference type="ARBA" id="ARBA00022448"/>
    </source>
</evidence>
<evidence type="ECO:0000256" key="5">
    <source>
        <dbReference type="ARBA" id="ARBA00023136"/>
    </source>
</evidence>
<keyword evidence="7" id="KW-0732">Signal</keyword>
<reference evidence="9 10" key="1">
    <citation type="submission" date="2020-08" db="EMBL/GenBank/DDBJ databases">
        <title>Functional genomics of gut bacteria from endangered species of beetles.</title>
        <authorList>
            <person name="Carlos-Shanley C."/>
        </authorList>
    </citation>
    <scope>NUCLEOTIDE SEQUENCE [LARGE SCALE GENOMIC DNA]</scope>
    <source>
        <strain evidence="9 10">S00070</strain>
    </source>
</reference>
<comment type="subcellular location">
    <subcellularLocation>
        <location evidence="1">Cell outer membrane</location>
        <topology evidence="1">Multi-pass membrane protein</topology>
    </subcellularLocation>
</comment>
<evidence type="ECO:0000256" key="4">
    <source>
        <dbReference type="ARBA" id="ARBA00022692"/>
    </source>
</evidence>
<dbReference type="InterPro" id="IPR039426">
    <property type="entry name" value="TonB-dep_rcpt-like"/>
</dbReference>
<dbReference type="Gene3D" id="2.60.40.1120">
    <property type="entry name" value="Carboxypeptidase-like, regulatory domain"/>
    <property type="match status" value="1"/>
</dbReference>
<keyword evidence="10" id="KW-1185">Reference proteome</keyword>
<feature type="chain" id="PRO_5032683461" description="TonB-dependent transporter Oar-like beta-barrel domain-containing protein" evidence="7">
    <location>
        <begin position="29"/>
        <end position="1130"/>
    </location>
</feature>
<evidence type="ECO:0000313" key="10">
    <source>
        <dbReference type="Proteomes" id="UP000524404"/>
    </source>
</evidence>
<evidence type="ECO:0000256" key="6">
    <source>
        <dbReference type="ARBA" id="ARBA00023237"/>
    </source>
</evidence>
<dbReference type="SUPFAM" id="SSF49452">
    <property type="entry name" value="Starch-binding domain-like"/>
    <property type="match status" value="1"/>
</dbReference>
<dbReference type="Proteomes" id="UP000524404">
    <property type="component" value="Unassembled WGS sequence"/>
</dbReference>
<organism evidence="9 10">
    <name type="scientific">Arcicella rosea</name>
    <dbReference type="NCBI Taxonomy" id="502909"/>
    <lineage>
        <taxon>Bacteria</taxon>
        <taxon>Pseudomonadati</taxon>
        <taxon>Bacteroidota</taxon>
        <taxon>Cytophagia</taxon>
        <taxon>Cytophagales</taxon>
        <taxon>Flectobacillaceae</taxon>
        <taxon>Arcicella</taxon>
    </lineage>
</organism>
<dbReference type="GO" id="GO:0030246">
    <property type="term" value="F:carbohydrate binding"/>
    <property type="evidence" value="ECO:0007669"/>
    <property type="project" value="InterPro"/>
</dbReference>
<dbReference type="EMBL" id="JACHKT010000009">
    <property type="protein sequence ID" value="MBB6003010.1"/>
    <property type="molecule type" value="Genomic_DNA"/>
</dbReference>
<evidence type="ECO:0000256" key="1">
    <source>
        <dbReference type="ARBA" id="ARBA00004571"/>
    </source>
</evidence>
<dbReference type="GO" id="GO:0044718">
    <property type="term" value="P:siderophore transmembrane transport"/>
    <property type="evidence" value="ECO:0007669"/>
    <property type="project" value="TreeGrafter"/>
</dbReference>
<keyword evidence="3" id="KW-1134">Transmembrane beta strand</keyword>
<sequence>MKKFFTTKVVLGTLLVLMAALSSLQVFAQSTTAAISGTVLDEKGAGLPGANVVAIHEPTGSRYGSATRADGRFNIVNMRVGGPYKVTISFVGYKDNVKTGINLTLGQDLRINAKMETSEAQLEEVKVVAARSSVINSGRTGAATTVGNKQVTTLPTLNRSLTDFARLDPRSNGGLSFAGRNALYNNITVDGAFFNNSFGLNNTIGGQAGAQPISVDAIDQFQVNIAPFDVRQGMSTGANVNVVTKSGTNEWSGSAYYFNRNQDLVSKKIGSIENTFPTFGVSQIGGRVGGAIIKNKLFVFASFEKEDRTDPGTTRVATRTGVTADPATTSSVNAADLDKLKAFLKEKFNYDPGAYENYDRLTQSTKFNARIDWNISDKHKLNIKYNTLRSFADVTASNSGALNNGRGPTNTNLPFQGSLYRINNNLDSYIAELNSTFSGKVANNLTIGYTQMRDFRESPVNSTPFPTVDIGNGGAGTPLSATSFGFEPFSANNLLDTDVFQISDNVTVYAGKNVFTFGAAYENNQFRNGFAPNYYGGYQFRSFDDFYASVNNGTSNALQYRQQWSNTTEFPFAKMKGSTLSLYAQDEINVGKGFKVTVGIRADGTSFPVEKNATTTNPFVPALTFKDNGQDVKLATDRFPEFTLLWSPRVGFNWDVNEEKKTQVRGGFGIFSGRVPYVWLSNQLSNNGVLFGSESINNPTNRPFNANVDAFRPKVDIGSLRPTSYNLAVTDENFKFPQIFRANLAVDKTLGEGWLATFEGIYTKDINSVYLSNVNLPTSQRNAIGADNRPIYYNVGANGFPSTVNNRIYGSIAAAQGGNTAEKPNISDAILMKNTNNGYSYSLTGTVSKAFENGLFASLSYTYTDSRSVNDGGSIAQSMWRDRVVVGDPNADVLSYSNFLQSHRIVGFGSYKVNYLKNKMATTFGFTYATGPAGRYSYTYSGDMNGDGSGGGGNDLIYIPRDQSEILLRAIPANATAGTPLYTAAQQWTDLDNFIKQDPYLSERRGQYAERNGAVLPWSTNFDFKIIQDFNIKVGGKVNTIQLTFDMFNAGNFVTPNWGLNQSTLRTALLNFIGYDNAVGAVATGSQPTGKPIFTYPFVTGSTPLTETFQKSTGLGSRWQGQIGVRYIFN</sequence>
<comment type="caution">
    <text evidence="9">The sequence shown here is derived from an EMBL/GenBank/DDBJ whole genome shotgun (WGS) entry which is preliminary data.</text>
</comment>
<dbReference type="Pfam" id="PF13620">
    <property type="entry name" value="CarboxypepD_reg"/>
    <property type="match status" value="1"/>
</dbReference>
<dbReference type="Gene3D" id="2.40.170.20">
    <property type="entry name" value="TonB-dependent receptor, beta-barrel domain"/>
    <property type="match status" value="1"/>
</dbReference>
<dbReference type="InterPro" id="IPR057601">
    <property type="entry name" value="Oar-like_b-barrel"/>
</dbReference>
<dbReference type="AlphaFoldDB" id="A0A841ERX7"/>
<dbReference type="InterPro" id="IPR036942">
    <property type="entry name" value="Beta-barrel_TonB_sf"/>
</dbReference>
<dbReference type="RefSeq" id="WP_184133114.1">
    <property type="nucleotide sequence ID" value="NZ_JACHKT010000009.1"/>
</dbReference>
<evidence type="ECO:0000256" key="3">
    <source>
        <dbReference type="ARBA" id="ARBA00022452"/>
    </source>
</evidence>
<evidence type="ECO:0000259" key="8">
    <source>
        <dbReference type="Pfam" id="PF25183"/>
    </source>
</evidence>
<dbReference type="GO" id="GO:0015344">
    <property type="term" value="F:siderophore uptake transmembrane transporter activity"/>
    <property type="evidence" value="ECO:0007669"/>
    <property type="project" value="TreeGrafter"/>
</dbReference>
<name>A0A841ERX7_9BACT</name>
<evidence type="ECO:0000256" key="7">
    <source>
        <dbReference type="SAM" id="SignalP"/>
    </source>
</evidence>
<dbReference type="PANTHER" id="PTHR30069:SF46">
    <property type="entry name" value="OAR PROTEIN"/>
    <property type="match status" value="1"/>
</dbReference>
<keyword evidence="4" id="KW-0812">Transmembrane</keyword>
<dbReference type="PANTHER" id="PTHR30069">
    <property type="entry name" value="TONB-DEPENDENT OUTER MEMBRANE RECEPTOR"/>
    <property type="match status" value="1"/>
</dbReference>
<keyword evidence="6" id="KW-0998">Cell outer membrane</keyword>